<dbReference type="RefSeq" id="WP_131453527.1">
    <property type="nucleotide sequence ID" value="NZ_BMJK01000002.1"/>
</dbReference>
<dbReference type="Proteomes" id="UP000460626">
    <property type="component" value="Unassembled WGS sequence"/>
</dbReference>
<name>A0A845A4D8_9SPHN</name>
<organism evidence="1 2">
    <name type="scientific">Aurantiacibacter arachoides</name>
    <dbReference type="NCBI Taxonomy" id="1850444"/>
    <lineage>
        <taxon>Bacteria</taxon>
        <taxon>Pseudomonadati</taxon>
        <taxon>Pseudomonadota</taxon>
        <taxon>Alphaproteobacteria</taxon>
        <taxon>Sphingomonadales</taxon>
        <taxon>Erythrobacteraceae</taxon>
        <taxon>Aurantiacibacter</taxon>
    </lineage>
</organism>
<dbReference type="AlphaFoldDB" id="A0A845A4D8"/>
<reference evidence="1 2" key="1">
    <citation type="submission" date="2019-12" db="EMBL/GenBank/DDBJ databases">
        <title>Genomic-based taxomic classification of the family Erythrobacteraceae.</title>
        <authorList>
            <person name="Xu L."/>
        </authorList>
    </citation>
    <scope>NUCLEOTIDE SEQUENCE [LARGE SCALE GENOMIC DNA]</scope>
    <source>
        <strain evidence="1 2">RC4-10-4</strain>
    </source>
</reference>
<evidence type="ECO:0000313" key="2">
    <source>
        <dbReference type="Proteomes" id="UP000460626"/>
    </source>
</evidence>
<comment type="caution">
    <text evidence="1">The sequence shown here is derived from an EMBL/GenBank/DDBJ whole genome shotgun (WGS) entry which is preliminary data.</text>
</comment>
<accession>A0A845A4D8</accession>
<proteinExistence type="predicted"/>
<gene>
    <name evidence="1" type="ORF">GRI62_11865</name>
</gene>
<sequence length="113" mass="11840">MAFLDRMEALKDRFVNSDKFTDATITRTSGAATYDPIVGKTVTTSATIPCRAVLGTIEVENDRGAIVEKTAVTVNVAIKAGDVITIGTTTVTIGTVKTTAPHGTAILWKGVAK</sequence>
<dbReference type="EMBL" id="WTYH01000001">
    <property type="protein sequence ID" value="MXO94292.1"/>
    <property type="molecule type" value="Genomic_DNA"/>
</dbReference>
<protein>
    <submittedName>
        <fullName evidence="1">Uncharacterized protein</fullName>
    </submittedName>
</protein>
<keyword evidence="2" id="KW-1185">Reference proteome</keyword>
<evidence type="ECO:0000313" key="1">
    <source>
        <dbReference type="EMBL" id="MXO94292.1"/>
    </source>
</evidence>